<evidence type="ECO:0000256" key="1">
    <source>
        <dbReference type="SAM" id="MobiDB-lite"/>
    </source>
</evidence>
<dbReference type="AlphaFoldDB" id="A0ABD1QWQ7"/>
<feature type="region of interest" description="Disordered" evidence="1">
    <location>
        <begin position="143"/>
        <end position="198"/>
    </location>
</feature>
<feature type="compositionally biased region" description="Basic residues" evidence="1">
    <location>
        <begin position="188"/>
        <end position="198"/>
    </location>
</feature>
<name>A0ABD1QWQ7_9LAMI</name>
<evidence type="ECO:0000313" key="3">
    <source>
        <dbReference type="Proteomes" id="UP001604336"/>
    </source>
</evidence>
<reference evidence="3" key="1">
    <citation type="submission" date="2024-07" db="EMBL/GenBank/DDBJ databases">
        <title>Two chromosome-level genome assemblies of Korean endemic species Abeliophyllum distichum and Forsythia ovata (Oleaceae).</title>
        <authorList>
            <person name="Jang H."/>
        </authorList>
    </citation>
    <scope>NUCLEOTIDE SEQUENCE [LARGE SCALE GENOMIC DNA]</scope>
</reference>
<organism evidence="2 3">
    <name type="scientific">Abeliophyllum distichum</name>
    <dbReference type="NCBI Taxonomy" id="126358"/>
    <lineage>
        <taxon>Eukaryota</taxon>
        <taxon>Viridiplantae</taxon>
        <taxon>Streptophyta</taxon>
        <taxon>Embryophyta</taxon>
        <taxon>Tracheophyta</taxon>
        <taxon>Spermatophyta</taxon>
        <taxon>Magnoliopsida</taxon>
        <taxon>eudicotyledons</taxon>
        <taxon>Gunneridae</taxon>
        <taxon>Pentapetalae</taxon>
        <taxon>asterids</taxon>
        <taxon>lamiids</taxon>
        <taxon>Lamiales</taxon>
        <taxon>Oleaceae</taxon>
        <taxon>Forsythieae</taxon>
        <taxon>Abeliophyllum</taxon>
    </lineage>
</organism>
<accession>A0ABD1QWQ7</accession>
<gene>
    <name evidence="2" type="ORF">Adt_33153</name>
</gene>
<dbReference type="Proteomes" id="UP001604336">
    <property type="component" value="Unassembled WGS sequence"/>
</dbReference>
<keyword evidence="3" id="KW-1185">Reference proteome</keyword>
<sequence length="198" mass="22804">MKRPAKQLSKSHFMTKVKSDILLNNLCECFNKIVLQDREKSIVTLLIDIHIGFVKRIRQRREKTRRVARELCQKIEIKLLKNVDMAGGNEVDWNRDPSGTSKLKKKGSVVMMCICRLTGHNKRYHERDDAPHETKLQLRRSNRKCTTAPGLQPPPSEFQFIPTPGVGLSNTDMYNKASPTIDDPNRSRFSKRKNIGFS</sequence>
<dbReference type="EMBL" id="JBFOLK010000010">
    <property type="protein sequence ID" value="KAL2480187.1"/>
    <property type="molecule type" value="Genomic_DNA"/>
</dbReference>
<evidence type="ECO:0000313" key="2">
    <source>
        <dbReference type="EMBL" id="KAL2480187.1"/>
    </source>
</evidence>
<comment type="caution">
    <text evidence="2">The sequence shown here is derived from an EMBL/GenBank/DDBJ whole genome shotgun (WGS) entry which is preliminary data.</text>
</comment>
<proteinExistence type="predicted"/>
<protein>
    <submittedName>
        <fullName evidence="2">SWIM-type domain-containing protein</fullName>
    </submittedName>
</protein>